<gene>
    <name evidence="1" type="ORF">CRP01_06135</name>
</gene>
<dbReference type="EMBL" id="PDUD01000009">
    <property type="protein sequence ID" value="PHN07676.1"/>
    <property type="molecule type" value="Genomic_DNA"/>
</dbReference>
<keyword evidence="2" id="KW-1185">Reference proteome</keyword>
<sequence>MKRFLLLLVTASLFFLTGCLEVLEDVYLNADGSGKYQITMDMSELFSDPMLKSIIDEQAKKEAGADEDAPLEMDSVMYFKDAPEFKQLSASDQALIKDVSINMNASESKGEMVIRMNFPFSSLDDFEKMGEVMKKLNVEKDAGGPAGMMGNGMFGTQGAQFALNKRVLTRMPMPDAKELLGQDEDNLAMMKMFFQGASYTTVYHLPGKVKKTDIPNAVVDGKTVTVENNFLDIIEGKAKVAGDIKFKKR</sequence>
<evidence type="ECO:0000313" key="1">
    <source>
        <dbReference type="EMBL" id="PHN07676.1"/>
    </source>
</evidence>
<organism evidence="1 2">
    <name type="scientific">Flavilitoribacter nigricans (strain ATCC 23147 / DSM 23189 / NBRC 102662 / NCIMB 1420 / SS-2)</name>
    <name type="common">Lewinella nigricans</name>
    <dbReference type="NCBI Taxonomy" id="1122177"/>
    <lineage>
        <taxon>Bacteria</taxon>
        <taxon>Pseudomonadati</taxon>
        <taxon>Bacteroidota</taxon>
        <taxon>Saprospiria</taxon>
        <taxon>Saprospirales</taxon>
        <taxon>Lewinellaceae</taxon>
        <taxon>Flavilitoribacter</taxon>
    </lineage>
</organism>
<dbReference type="AlphaFoldDB" id="A0A2D0NH15"/>
<evidence type="ECO:0000313" key="2">
    <source>
        <dbReference type="Proteomes" id="UP000223913"/>
    </source>
</evidence>
<dbReference type="RefSeq" id="WP_099149124.1">
    <property type="nucleotide sequence ID" value="NZ_PDUD01000009.1"/>
</dbReference>
<dbReference type="Proteomes" id="UP000223913">
    <property type="component" value="Unassembled WGS sequence"/>
</dbReference>
<accession>A0A2D0NH15</accession>
<evidence type="ECO:0008006" key="3">
    <source>
        <dbReference type="Google" id="ProtNLM"/>
    </source>
</evidence>
<reference evidence="1 2" key="1">
    <citation type="submission" date="2017-10" db="EMBL/GenBank/DDBJ databases">
        <title>The draft genome sequence of Lewinella nigricans NBRC 102662.</title>
        <authorList>
            <person name="Wang K."/>
        </authorList>
    </citation>
    <scope>NUCLEOTIDE SEQUENCE [LARGE SCALE GENOMIC DNA]</scope>
    <source>
        <strain evidence="1 2">NBRC 102662</strain>
    </source>
</reference>
<dbReference type="PROSITE" id="PS51257">
    <property type="entry name" value="PROKAR_LIPOPROTEIN"/>
    <property type="match status" value="1"/>
</dbReference>
<protein>
    <recommendedName>
        <fullName evidence="3">Lipoprotein</fullName>
    </recommendedName>
</protein>
<proteinExistence type="predicted"/>
<name>A0A2D0NH15_FLAN2</name>
<comment type="caution">
    <text evidence="1">The sequence shown here is derived from an EMBL/GenBank/DDBJ whole genome shotgun (WGS) entry which is preliminary data.</text>
</comment>
<dbReference type="OrthoDB" id="978531at2"/>